<dbReference type="EMBL" id="VTOY01000002">
    <property type="protein sequence ID" value="TYZ23948.1"/>
    <property type="molecule type" value="Genomic_DNA"/>
</dbReference>
<gene>
    <name evidence="13" type="ORF">FZ040_04285</name>
</gene>
<dbReference type="PANTHER" id="PTHR32089">
    <property type="entry name" value="METHYL-ACCEPTING CHEMOTAXIS PROTEIN MCPB"/>
    <property type="match status" value="1"/>
</dbReference>
<evidence type="ECO:0000256" key="5">
    <source>
        <dbReference type="ARBA" id="ARBA00022989"/>
    </source>
</evidence>
<dbReference type="Proteomes" id="UP000323646">
    <property type="component" value="Unassembled WGS sequence"/>
</dbReference>
<dbReference type="CDD" id="cd06225">
    <property type="entry name" value="HAMP"/>
    <property type="match status" value="1"/>
</dbReference>
<dbReference type="GO" id="GO:0005886">
    <property type="term" value="C:plasma membrane"/>
    <property type="evidence" value="ECO:0007669"/>
    <property type="project" value="UniProtKB-SubCell"/>
</dbReference>
<evidence type="ECO:0000256" key="2">
    <source>
        <dbReference type="ARBA" id="ARBA00022475"/>
    </source>
</evidence>
<keyword evidence="6 10" id="KW-0472">Membrane</keyword>
<evidence type="ECO:0000256" key="10">
    <source>
        <dbReference type="SAM" id="Phobius"/>
    </source>
</evidence>
<evidence type="ECO:0000256" key="9">
    <source>
        <dbReference type="PROSITE-ProRule" id="PRU00284"/>
    </source>
</evidence>
<dbReference type="InterPro" id="IPR003660">
    <property type="entry name" value="HAMP_dom"/>
</dbReference>
<evidence type="ECO:0000256" key="4">
    <source>
        <dbReference type="ARBA" id="ARBA00022692"/>
    </source>
</evidence>
<dbReference type="Gene3D" id="3.30.450.20">
    <property type="entry name" value="PAS domain"/>
    <property type="match status" value="1"/>
</dbReference>
<keyword evidence="7 9" id="KW-0807">Transducer</keyword>
<sequence>MKKDEFMNKLVSVSTLGAKSIRAKLLLLVLPIVAVGLIVLSGVIYRYMDEVLERQILESAIVSTQDATDAVGDWMNERKMETQQSAPAYINAGNDAAAVQKATEPRWKLMKEQFARSYDNVGYVPLDGTGTLLKIGKNGPGTENIKGAAAYADVLKGDADQVITKPEFDKAGNVVFVVGSALKAADGHRQGMITAEVTLNEVEDKVKALRFGDNGYSILIDGDGTYLYSPDKDKILNKKIEDSDDPGVKELGRKMLSGRADMFRYQQVTGEKMVAIYYPVPGTGWSMATIAYADELFAPAMNALMIMAGISLILLLLISVGITVAINVITKPLKGMMAEMHRLADGDFREYDTGIKSDDELGHLADAMKSMREELGKVIKTVRTSSESLAASVEELNATTGQSAKASSQIADSIMAVAAGAADQLDAVNSTTDAMQQFNTDIEAITNRTRQAASKGHEAASVAQAGGDKLNQAINQIKRIAESTEESTRMVAELGKRSNEIGNIVDTISEIAEQTNLLALNAAIEAARAGDAGRGFAVVADEVRKLAESSQQAAKQIAELIAMIQQDTQTVVDGIQAGGEEVKSGTESILSTGEAFKSIVTIVDEVSDQLDGISQAVQRVAKSGQTIDNNVRRMEQASRQTAQQAETVSATTEEQTAAVHEISDSSHTLAQMADELQENVERFKL</sequence>
<dbReference type="PROSITE" id="PS50111">
    <property type="entry name" value="CHEMOTAXIS_TRANSDUC_2"/>
    <property type="match status" value="1"/>
</dbReference>
<keyword evidence="5 10" id="KW-1133">Transmembrane helix</keyword>
<evidence type="ECO:0000259" key="11">
    <source>
        <dbReference type="PROSITE" id="PS50111"/>
    </source>
</evidence>
<evidence type="ECO:0000256" key="8">
    <source>
        <dbReference type="ARBA" id="ARBA00029447"/>
    </source>
</evidence>
<evidence type="ECO:0000256" key="3">
    <source>
        <dbReference type="ARBA" id="ARBA00022500"/>
    </source>
</evidence>
<dbReference type="GO" id="GO:0007165">
    <property type="term" value="P:signal transduction"/>
    <property type="evidence" value="ECO:0007669"/>
    <property type="project" value="UniProtKB-KW"/>
</dbReference>
<proteinExistence type="inferred from homology"/>
<dbReference type="RefSeq" id="WP_149170875.1">
    <property type="nucleotide sequence ID" value="NZ_VTOY01000002.1"/>
</dbReference>
<dbReference type="SMART" id="SM00283">
    <property type="entry name" value="MA"/>
    <property type="match status" value="1"/>
</dbReference>
<feature type="transmembrane region" description="Helical" evidence="10">
    <location>
        <begin position="304"/>
        <end position="330"/>
    </location>
</feature>
<dbReference type="PANTHER" id="PTHR32089:SF114">
    <property type="entry name" value="METHYL-ACCEPTING CHEMOTAXIS PROTEIN MCPB"/>
    <property type="match status" value="1"/>
</dbReference>
<dbReference type="Pfam" id="PF00672">
    <property type="entry name" value="HAMP"/>
    <property type="match status" value="1"/>
</dbReference>
<comment type="similarity">
    <text evidence="8">Belongs to the methyl-accepting chemotaxis (MCP) protein family.</text>
</comment>
<dbReference type="Pfam" id="PF02743">
    <property type="entry name" value="dCache_1"/>
    <property type="match status" value="1"/>
</dbReference>
<feature type="transmembrane region" description="Helical" evidence="10">
    <location>
        <begin position="25"/>
        <end position="48"/>
    </location>
</feature>
<evidence type="ECO:0000256" key="1">
    <source>
        <dbReference type="ARBA" id="ARBA00004651"/>
    </source>
</evidence>
<dbReference type="CDD" id="cd11386">
    <property type="entry name" value="MCP_signal"/>
    <property type="match status" value="1"/>
</dbReference>
<evidence type="ECO:0000313" key="13">
    <source>
        <dbReference type="EMBL" id="TYZ23948.1"/>
    </source>
</evidence>
<feature type="domain" description="HAMP" evidence="12">
    <location>
        <begin position="327"/>
        <end position="380"/>
    </location>
</feature>
<evidence type="ECO:0000256" key="7">
    <source>
        <dbReference type="ARBA" id="ARBA00023224"/>
    </source>
</evidence>
<keyword evidence="3" id="KW-0145">Chemotaxis</keyword>
<dbReference type="Gene3D" id="1.10.287.950">
    <property type="entry name" value="Methyl-accepting chemotaxis protein"/>
    <property type="match status" value="1"/>
</dbReference>
<comment type="subcellular location">
    <subcellularLocation>
        <location evidence="1">Cell membrane</location>
        <topology evidence="1">Multi-pass membrane protein</topology>
    </subcellularLocation>
</comment>
<accession>A0A5D6WB45</accession>
<dbReference type="PROSITE" id="PS50885">
    <property type="entry name" value="HAMP"/>
    <property type="match status" value="1"/>
</dbReference>
<keyword evidence="2" id="KW-1003">Cell membrane</keyword>
<dbReference type="OrthoDB" id="136416at2"/>
<dbReference type="AlphaFoldDB" id="A0A5D6WB45"/>
<evidence type="ECO:0000259" key="12">
    <source>
        <dbReference type="PROSITE" id="PS50885"/>
    </source>
</evidence>
<dbReference type="Pfam" id="PF00015">
    <property type="entry name" value="MCPsignal"/>
    <property type="match status" value="1"/>
</dbReference>
<keyword evidence="14" id="KW-1185">Reference proteome</keyword>
<feature type="domain" description="Methyl-accepting transducer" evidence="11">
    <location>
        <begin position="399"/>
        <end position="635"/>
    </location>
</feature>
<reference evidence="13 14" key="1">
    <citation type="submission" date="2019-08" db="EMBL/GenBank/DDBJ databases">
        <title>Selenomonas sp. mPRGC5 and Selenomonas sp. mPRGC8 isolated from ruminal fluid of dairy goat (Capra hircus).</title>
        <authorList>
            <person name="Poothong S."/>
            <person name="Nuengjamnong C."/>
            <person name="Tanasupawat S."/>
        </authorList>
    </citation>
    <scope>NUCLEOTIDE SEQUENCE [LARGE SCALE GENOMIC DNA]</scope>
    <source>
        <strain evidence="14">mPRGC5</strain>
    </source>
</reference>
<protein>
    <submittedName>
        <fullName evidence="13">HAMP domain-containing protein</fullName>
    </submittedName>
</protein>
<organism evidence="13 14">
    <name type="scientific">Selenomonas ruminis</name>
    <dbReference type="NCBI Taxonomy" id="2593411"/>
    <lineage>
        <taxon>Bacteria</taxon>
        <taxon>Bacillati</taxon>
        <taxon>Bacillota</taxon>
        <taxon>Negativicutes</taxon>
        <taxon>Selenomonadales</taxon>
        <taxon>Selenomonadaceae</taxon>
        <taxon>Selenomonas</taxon>
    </lineage>
</organism>
<comment type="caution">
    <text evidence="13">The sequence shown here is derived from an EMBL/GenBank/DDBJ whole genome shotgun (WGS) entry which is preliminary data.</text>
</comment>
<dbReference type="InterPro" id="IPR033479">
    <property type="entry name" value="dCache_1"/>
</dbReference>
<dbReference type="InterPro" id="IPR004089">
    <property type="entry name" value="MCPsignal_dom"/>
</dbReference>
<keyword evidence="4 10" id="KW-0812">Transmembrane</keyword>
<dbReference type="SUPFAM" id="SSF58104">
    <property type="entry name" value="Methyl-accepting chemotaxis protein (MCP) signaling domain"/>
    <property type="match status" value="1"/>
</dbReference>
<evidence type="ECO:0000256" key="6">
    <source>
        <dbReference type="ARBA" id="ARBA00023136"/>
    </source>
</evidence>
<dbReference type="CDD" id="cd12912">
    <property type="entry name" value="PDC2_MCP_like"/>
    <property type="match status" value="1"/>
</dbReference>
<evidence type="ECO:0000313" key="14">
    <source>
        <dbReference type="Proteomes" id="UP000323646"/>
    </source>
</evidence>
<dbReference type="SMART" id="SM00304">
    <property type="entry name" value="HAMP"/>
    <property type="match status" value="1"/>
</dbReference>
<name>A0A5D6WB45_9FIRM</name>
<dbReference type="GO" id="GO:0006935">
    <property type="term" value="P:chemotaxis"/>
    <property type="evidence" value="ECO:0007669"/>
    <property type="project" value="UniProtKB-KW"/>
</dbReference>